<dbReference type="EMBL" id="CAJPDS010000027">
    <property type="protein sequence ID" value="CAF9921035.1"/>
    <property type="molecule type" value="Genomic_DNA"/>
</dbReference>
<name>A0A8H3IMU9_9LECA</name>
<protein>
    <submittedName>
        <fullName evidence="2">Uncharacterized protein</fullName>
    </submittedName>
</protein>
<proteinExistence type="predicted"/>
<evidence type="ECO:0000256" key="1">
    <source>
        <dbReference type="SAM" id="SignalP"/>
    </source>
</evidence>
<keyword evidence="1" id="KW-0732">Signal</keyword>
<organism evidence="2 3">
    <name type="scientific">Heterodermia speciosa</name>
    <dbReference type="NCBI Taxonomy" id="116794"/>
    <lineage>
        <taxon>Eukaryota</taxon>
        <taxon>Fungi</taxon>
        <taxon>Dikarya</taxon>
        <taxon>Ascomycota</taxon>
        <taxon>Pezizomycotina</taxon>
        <taxon>Lecanoromycetes</taxon>
        <taxon>OSLEUM clade</taxon>
        <taxon>Lecanoromycetidae</taxon>
        <taxon>Caliciales</taxon>
        <taxon>Physciaceae</taxon>
        <taxon>Heterodermia</taxon>
    </lineage>
</organism>
<dbReference type="OrthoDB" id="1193027at2759"/>
<keyword evidence="3" id="KW-1185">Reference proteome</keyword>
<evidence type="ECO:0000313" key="2">
    <source>
        <dbReference type="EMBL" id="CAF9921035.1"/>
    </source>
</evidence>
<gene>
    <name evidence="2" type="ORF">HETSPECPRED_004413</name>
</gene>
<comment type="caution">
    <text evidence="2">The sequence shown here is derived from an EMBL/GenBank/DDBJ whole genome shotgun (WGS) entry which is preliminary data.</text>
</comment>
<dbReference type="Gene3D" id="1.10.530.10">
    <property type="match status" value="1"/>
</dbReference>
<sequence>MYTTISLVAGLLAIRVSCLPAPQAAAFSNTTSKAAAAPATGGGSYQTFKGDGSTGAGWPDKTAWVAFDDAFSSNTPTMKSFDSDDEINDIKTSINSVSASTGVDARFILAVIMQESRGDVRVGTTSVDHANPGLMQSHQGVDCIGQTPCPASVITQMIQDGAGGTSSGDGLQQALSGDQAIDVYKAARIYNSGSLDASGNLATNGATPCYASDIANRLIGFLGDSPCQTADVVAA</sequence>
<dbReference type="Proteomes" id="UP000664521">
    <property type="component" value="Unassembled WGS sequence"/>
</dbReference>
<evidence type="ECO:0000313" key="3">
    <source>
        <dbReference type="Proteomes" id="UP000664521"/>
    </source>
</evidence>
<dbReference type="AlphaFoldDB" id="A0A8H3IMU9"/>
<feature type="signal peptide" evidence="1">
    <location>
        <begin position="1"/>
        <end position="18"/>
    </location>
</feature>
<accession>A0A8H3IMU9</accession>
<reference evidence="2" key="1">
    <citation type="submission" date="2021-03" db="EMBL/GenBank/DDBJ databases">
        <authorList>
            <person name="Tagirdzhanova G."/>
        </authorList>
    </citation>
    <scope>NUCLEOTIDE SEQUENCE</scope>
</reference>
<feature type="chain" id="PRO_5034883805" evidence="1">
    <location>
        <begin position="19"/>
        <end position="235"/>
    </location>
</feature>